<organism evidence="5 6">
    <name type="scientific">Floridaenema aerugineum BLCC-F46</name>
    <dbReference type="NCBI Taxonomy" id="3153654"/>
    <lineage>
        <taxon>Bacteria</taxon>
        <taxon>Bacillati</taxon>
        <taxon>Cyanobacteriota</taxon>
        <taxon>Cyanophyceae</taxon>
        <taxon>Oscillatoriophycideae</taxon>
        <taxon>Aerosakkonematales</taxon>
        <taxon>Aerosakkonemataceae</taxon>
        <taxon>Floridanema</taxon>
        <taxon>Floridanema aerugineum</taxon>
    </lineage>
</organism>
<dbReference type="InterPro" id="IPR029787">
    <property type="entry name" value="Nucleotide_cyclase"/>
</dbReference>
<dbReference type="InterPro" id="IPR035919">
    <property type="entry name" value="EAL_sf"/>
</dbReference>
<dbReference type="EMBL" id="JBHFNQ010000017">
    <property type="protein sequence ID" value="MFB2875668.1"/>
    <property type="molecule type" value="Genomic_DNA"/>
</dbReference>
<dbReference type="SMART" id="SM00091">
    <property type="entry name" value="PAS"/>
    <property type="match status" value="2"/>
</dbReference>
<dbReference type="InterPro" id="IPR003018">
    <property type="entry name" value="GAF"/>
</dbReference>
<sequence length="912" mass="103494">MEISLSDRNNILRALIEGTTDALFIKDIQGKYLFVNSETARILGKSAGEIIGKDDRELFALETARIIMENDRRIISNGKSETVEEIISINNNTQVYLATKNVCRNSQGEIIGLIGISRDITERKKAEKERLALLRKLSQESEDLTALSRVTANAVSTLNLGELLNVLLQRIVEVIKADTGVILLKEGDRLWVRATIGIEEELRAGFSVAIGQGFAGTIAATHQPLYIENVQANPLIISPILTQLNIHTMMGVPLKRNGNLVGVLHVDWFNNHPFSDRELHLLEITAERCAMAIINAQLYEETKQLQERLQLQIDRMPIGCILRDRDFRIIDWNPAAEKIFGYPKQEVLGKYLEHLITSPDARGFVQQIHQQLAAGEITDHSLMENITKDGRTITCEWHNTPLKDANNQIVNYMTMVQDVSERKQAEEKLQRYAYYDLITGLPNRTLFLKQLKETIHLAKHHEDSLFAVLFLNLDRFQMVKFSLGHHLADRLLITAAQRIQNCLQNRNFSFFDVDLESNLIRDNQTSQKPTFAINNTSKNPQKSRKAMVGQVGLDEFAILLTNLGETSNATQLAEQIYQALSYPFDLDGQEVFITTSIGIAFSYVGYEQPEDYLRAADTAMHQTKQLSKTRYAVFEPGWQTQAVERLQLETDLRRAIERQEFQVYYQPIVSIKNGKLIGFEALVRWYHPSRGWVSPVEFIPLAEETGLISLIDRYVLKEACCQMVTWKEKFPQQFPLTISVNLSAAQLAQLGLIERIDQILQETGINRESLKIEITESSLTGNCASETAMLQQLKTLGIQLSIDDFGTGYSSLARLHQLPIDTLKIDRSFVNQMAFDSESLEIVRTIISLAHILNMDVIAEGVETTEQLLQLQSLECEYSQGFLFSRPVDRQTAERLISSNGHFVWENPNNQQ</sequence>
<protein>
    <submittedName>
        <fullName evidence="5">EAL domain-containing protein</fullName>
    </submittedName>
</protein>
<dbReference type="RefSeq" id="WP_413268827.1">
    <property type="nucleotide sequence ID" value="NZ_JBHFNQ010000017.1"/>
</dbReference>
<dbReference type="Pfam" id="PF00563">
    <property type="entry name" value="EAL"/>
    <property type="match status" value="1"/>
</dbReference>
<evidence type="ECO:0000259" key="1">
    <source>
        <dbReference type="PROSITE" id="PS50112"/>
    </source>
</evidence>
<dbReference type="Pfam" id="PF00989">
    <property type="entry name" value="PAS"/>
    <property type="match status" value="1"/>
</dbReference>
<dbReference type="CDD" id="cd00130">
    <property type="entry name" value="PAS"/>
    <property type="match status" value="2"/>
</dbReference>
<feature type="domain" description="PAC" evidence="2">
    <location>
        <begin position="376"/>
        <end position="431"/>
    </location>
</feature>
<dbReference type="Pfam" id="PF08448">
    <property type="entry name" value="PAS_4"/>
    <property type="match status" value="1"/>
</dbReference>
<reference evidence="5 6" key="1">
    <citation type="submission" date="2024-09" db="EMBL/GenBank/DDBJ databases">
        <title>Floridaenema gen nov. (Aerosakkonemataceae, Aerosakkonematales ord. nov., Cyanobacteria) from benthic tropical and subtropical fresh waters, with the description of four new species.</title>
        <authorList>
            <person name="Moretto J.A."/>
            <person name="Berthold D.E."/>
            <person name="Lefler F.W."/>
            <person name="Huang I.-S."/>
            <person name="Laughinghouse H. IV."/>
        </authorList>
    </citation>
    <scope>NUCLEOTIDE SEQUENCE [LARGE SCALE GENOMIC DNA]</scope>
    <source>
        <strain evidence="5 6">BLCC-F46</strain>
    </source>
</reference>
<dbReference type="InterPro" id="IPR000700">
    <property type="entry name" value="PAS-assoc_C"/>
</dbReference>
<dbReference type="PROSITE" id="PS50883">
    <property type="entry name" value="EAL"/>
    <property type="match status" value="1"/>
</dbReference>
<dbReference type="SMART" id="SM00086">
    <property type="entry name" value="PAC"/>
    <property type="match status" value="2"/>
</dbReference>
<dbReference type="SUPFAM" id="SSF55785">
    <property type="entry name" value="PYP-like sensor domain (PAS domain)"/>
    <property type="match status" value="2"/>
</dbReference>
<dbReference type="Pfam" id="PF13185">
    <property type="entry name" value="GAF_2"/>
    <property type="match status" value="1"/>
</dbReference>
<dbReference type="PROSITE" id="PS50113">
    <property type="entry name" value="PAC"/>
    <property type="match status" value="2"/>
</dbReference>
<dbReference type="InterPro" id="IPR013656">
    <property type="entry name" value="PAS_4"/>
</dbReference>
<dbReference type="NCBIfam" id="TIGR00254">
    <property type="entry name" value="GGDEF"/>
    <property type="match status" value="1"/>
</dbReference>
<proteinExistence type="predicted"/>
<gene>
    <name evidence="5" type="ORF">ACE1CC_02130</name>
</gene>
<evidence type="ECO:0000313" key="5">
    <source>
        <dbReference type="EMBL" id="MFB2875668.1"/>
    </source>
</evidence>
<accession>A0ABV4X0A1</accession>
<feature type="domain" description="EAL" evidence="3">
    <location>
        <begin position="645"/>
        <end position="901"/>
    </location>
</feature>
<dbReference type="SMART" id="SM00065">
    <property type="entry name" value="GAF"/>
    <property type="match status" value="1"/>
</dbReference>
<dbReference type="Gene3D" id="3.20.20.450">
    <property type="entry name" value="EAL domain"/>
    <property type="match status" value="1"/>
</dbReference>
<dbReference type="Gene3D" id="3.30.70.270">
    <property type="match status" value="1"/>
</dbReference>
<feature type="domain" description="GGDEF" evidence="4">
    <location>
        <begin position="464"/>
        <end position="636"/>
    </location>
</feature>
<dbReference type="PANTHER" id="PTHR44757:SF2">
    <property type="entry name" value="BIOFILM ARCHITECTURE MAINTENANCE PROTEIN MBAA"/>
    <property type="match status" value="1"/>
</dbReference>
<feature type="domain" description="PAS" evidence="1">
    <location>
        <begin position="8"/>
        <end position="78"/>
    </location>
</feature>
<dbReference type="SMART" id="SM00052">
    <property type="entry name" value="EAL"/>
    <property type="match status" value="1"/>
</dbReference>
<evidence type="ECO:0000259" key="4">
    <source>
        <dbReference type="PROSITE" id="PS50887"/>
    </source>
</evidence>
<dbReference type="InterPro" id="IPR029016">
    <property type="entry name" value="GAF-like_dom_sf"/>
</dbReference>
<name>A0ABV4X0A1_9CYAN</name>
<dbReference type="InterPro" id="IPR001610">
    <property type="entry name" value="PAC"/>
</dbReference>
<dbReference type="PANTHER" id="PTHR44757">
    <property type="entry name" value="DIGUANYLATE CYCLASE DGCP"/>
    <property type="match status" value="1"/>
</dbReference>
<dbReference type="PROSITE" id="PS50887">
    <property type="entry name" value="GGDEF"/>
    <property type="match status" value="1"/>
</dbReference>
<evidence type="ECO:0000259" key="3">
    <source>
        <dbReference type="PROSITE" id="PS50883"/>
    </source>
</evidence>
<dbReference type="Proteomes" id="UP001576774">
    <property type="component" value="Unassembled WGS sequence"/>
</dbReference>
<dbReference type="NCBIfam" id="TIGR00229">
    <property type="entry name" value="sensory_box"/>
    <property type="match status" value="2"/>
</dbReference>
<evidence type="ECO:0000313" key="6">
    <source>
        <dbReference type="Proteomes" id="UP001576774"/>
    </source>
</evidence>
<dbReference type="InterPro" id="IPR035965">
    <property type="entry name" value="PAS-like_dom_sf"/>
</dbReference>
<keyword evidence="6" id="KW-1185">Reference proteome</keyword>
<dbReference type="InterPro" id="IPR001633">
    <property type="entry name" value="EAL_dom"/>
</dbReference>
<feature type="domain" description="PAS" evidence="1">
    <location>
        <begin position="305"/>
        <end position="376"/>
    </location>
</feature>
<dbReference type="SMART" id="SM00267">
    <property type="entry name" value="GGDEF"/>
    <property type="match status" value="1"/>
</dbReference>
<dbReference type="InterPro" id="IPR043128">
    <property type="entry name" value="Rev_trsase/Diguanyl_cyclase"/>
</dbReference>
<dbReference type="InterPro" id="IPR000160">
    <property type="entry name" value="GGDEF_dom"/>
</dbReference>
<feature type="domain" description="PAC" evidence="2">
    <location>
        <begin position="81"/>
        <end position="132"/>
    </location>
</feature>
<dbReference type="Gene3D" id="3.30.450.20">
    <property type="entry name" value="PAS domain"/>
    <property type="match status" value="2"/>
</dbReference>
<evidence type="ECO:0000259" key="2">
    <source>
        <dbReference type="PROSITE" id="PS50113"/>
    </source>
</evidence>
<dbReference type="InterPro" id="IPR052155">
    <property type="entry name" value="Biofilm_reg_signaling"/>
</dbReference>
<dbReference type="SUPFAM" id="SSF55073">
    <property type="entry name" value="Nucleotide cyclase"/>
    <property type="match status" value="2"/>
</dbReference>
<dbReference type="SUPFAM" id="SSF141868">
    <property type="entry name" value="EAL domain-like"/>
    <property type="match status" value="1"/>
</dbReference>
<comment type="caution">
    <text evidence="5">The sequence shown here is derived from an EMBL/GenBank/DDBJ whole genome shotgun (WGS) entry which is preliminary data.</text>
</comment>
<dbReference type="InterPro" id="IPR000014">
    <property type="entry name" value="PAS"/>
</dbReference>
<dbReference type="CDD" id="cd01949">
    <property type="entry name" value="GGDEF"/>
    <property type="match status" value="1"/>
</dbReference>
<dbReference type="CDD" id="cd01948">
    <property type="entry name" value="EAL"/>
    <property type="match status" value="1"/>
</dbReference>
<dbReference type="Gene3D" id="3.30.450.40">
    <property type="match status" value="1"/>
</dbReference>
<dbReference type="SUPFAM" id="SSF55781">
    <property type="entry name" value="GAF domain-like"/>
    <property type="match status" value="1"/>
</dbReference>
<dbReference type="Pfam" id="PF00990">
    <property type="entry name" value="GGDEF"/>
    <property type="match status" value="2"/>
</dbReference>
<dbReference type="PROSITE" id="PS50112">
    <property type="entry name" value="PAS"/>
    <property type="match status" value="2"/>
</dbReference>
<dbReference type="InterPro" id="IPR013767">
    <property type="entry name" value="PAS_fold"/>
</dbReference>